<accession>A0ABY1SJ77</accession>
<evidence type="ECO:0000313" key="1">
    <source>
        <dbReference type="EMBL" id="SNR63013.1"/>
    </source>
</evidence>
<sequence length="169" mass="19816">MINKKNKLLLLSIGILLIASYYLAIKNTFQLKNEYSILKRKSEQFKNIPLKLGILNQKKVFYDSILDKMDLNDTSIQNNLIRTINQEAKKYSVKVMDLNPPHQFQLENTIEYTYSFDLDGNFTDILKILYELEKRGNFGEIIHLEFDKKKNYKTGSNHLNASVLLQLHK</sequence>
<protein>
    <recommendedName>
        <fullName evidence="3">Type II secretion system (T2SS), protein M subtype b</fullName>
    </recommendedName>
</protein>
<keyword evidence="2" id="KW-1185">Reference proteome</keyword>
<reference evidence="1 2" key="1">
    <citation type="submission" date="2017-06" db="EMBL/GenBank/DDBJ databases">
        <authorList>
            <person name="Varghese N."/>
            <person name="Submissions S."/>
        </authorList>
    </citation>
    <scope>NUCLEOTIDE SEQUENCE [LARGE SCALE GENOMIC DNA]</scope>
    <source>
        <strain evidence="1 2">DSM 19840</strain>
    </source>
</reference>
<evidence type="ECO:0000313" key="2">
    <source>
        <dbReference type="Proteomes" id="UP000198337"/>
    </source>
</evidence>
<proteinExistence type="predicted"/>
<name>A0ABY1SJ77_9FLAO</name>
<comment type="caution">
    <text evidence="1">The sequence shown here is derived from an EMBL/GenBank/DDBJ whole genome shotgun (WGS) entry which is preliminary data.</text>
</comment>
<dbReference type="RefSeq" id="WP_089261292.1">
    <property type="nucleotide sequence ID" value="NZ_FZNV01000004.1"/>
</dbReference>
<dbReference type="InterPro" id="IPR014717">
    <property type="entry name" value="Transl_elong_EF1B/ribsomal_bS6"/>
</dbReference>
<dbReference type="Proteomes" id="UP000198337">
    <property type="component" value="Unassembled WGS sequence"/>
</dbReference>
<gene>
    <name evidence="1" type="ORF">SAMN04488009_2841</name>
</gene>
<dbReference type="Gene3D" id="3.30.70.60">
    <property type="match status" value="1"/>
</dbReference>
<evidence type="ECO:0008006" key="3">
    <source>
        <dbReference type="Google" id="ProtNLM"/>
    </source>
</evidence>
<dbReference type="EMBL" id="FZNV01000004">
    <property type="protein sequence ID" value="SNR63013.1"/>
    <property type="molecule type" value="Genomic_DNA"/>
</dbReference>
<organism evidence="1 2">
    <name type="scientific">Maribacter sedimenticola</name>
    <dbReference type="NCBI Taxonomy" id="228956"/>
    <lineage>
        <taxon>Bacteria</taxon>
        <taxon>Pseudomonadati</taxon>
        <taxon>Bacteroidota</taxon>
        <taxon>Flavobacteriia</taxon>
        <taxon>Flavobacteriales</taxon>
        <taxon>Flavobacteriaceae</taxon>
        <taxon>Maribacter</taxon>
    </lineage>
</organism>